<feature type="compositionally biased region" description="Pro residues" evidence="1">
    <location>
        <begin position="315"/>
        <end position="325"/>
    </location>
</feature>
<protein>
    <submittedName>
        <fullName evidence="2">Uncharacterized protein</fullName>
    </submittedName>
</protein>
<reference evidence="2" key="1">
    <citation type="submission" date="2020-02" db="EMBL/GenBank/DDBJ databases">
        <authorList>
            <person name="Palmer J.M."/>
        </authorList>
    </citation>
    <scope>NUCLEOTIDE SEQUENCE</scope>
    <source>
        <strain evidence="2">EPUS1.4</strain>
        <tissue evidence="2">Thallus</tissue>
    </source>
</reference>
<evidence type="ECO:0000313" key="2">
    <source>
        <dbReference type="EMBL" id="KAF7507677.1"/>
    </source>
</evidence>
<organism evidence="2 3">
    <name type="scientific">Endocarpon pusillum</name>
    <dbReference type="NCBI Taxonomy" id="364733"/>
    <lineage>
        <taxon>Eukaryota</taxon>
        <taxon>Fungi</taxon>
        <taxon>Dikarya</taxon>
        <taxon>Ascomycota</taxon>
        <taxon>Pezizomycotina</taxon>
        <taxon>Eurotiomycetes</taxon>
        <taxon>Chaetothyriomycetidae</taxon>
        <taxon>Verrucariales</taxon>
        <taxon>Verrucariaceae</taxon>
        <taxon>Endocarpon</taxon>
    </lineage>
</organism>
<feature type="region of interest" description="Disordered" evidence="1">
    <location>
        <begin position="308"/>
        <end position="368"/>
    </location>
</feature>
<accession>A0A8H7AGY4</accession>
<name>A0A8H7AGY4_9EURO</name>
<dbReference type="AlphaFoldDB" id="A0A8H7AGY4"/>
<feature type="compositionally biased region" description="Low complexity" evidence="1">
    <location>
        <begin position="76"/>
        <end position="86"/>
    </location>
</feature>
<feature type="compositionally biased region" description="Pro residues" evidence="1">
    <location>
        <begin position="338"/>
        <end position="365"/>
    </location>
</feature>
<proteinExistence type="predicted"/>
<keyword evidence="3" id="KW-1185">Reference proteome</keyword>
<dbReference type="OrthoDB" id="9977870at2759"/>
<dbReference type="EMBL" id="JAACFV010000065">
    <property type="protein sequence ID" value="KAF7507677.1"/>
    <property type="molecule type" value="Genomic_DNA"/>
</dbReference>
<evidence type="ECO:0000256" key="1">
    <source>
        <dbReference type="SAM" id="MobiDB-lite"/>
    </source>
</evidence>
<feature type="region of interest" description="Disordered" evidence="1">
    <location>
        <begin position="63"/>
        <end position="107"/>
    </location>
</feature>
<dbReference type="Proteomes" id="UP000606974">
    <property type="component" value="Unassembled WGS sequence"/>
</dbReference>
<sequence length="492" mass="55082">MQQAGCAQKMIDEDAFRSSVLRSPPDVTEDELDHRLGLEAHVLGLQYRLPGAGLLTSSTSAMTIASDSEEPSSAISQSTGPTSCSSSDRRHTFQPSSVHPPPVCSTRSITPSLYSITEKKATAFRNGMRIMSVFRKRRSATSRVVDTPTSNEHGVRGTAAFDDYSIKESFESPVSATSEQSSWSTPIPPIANIRIGDSSLEDSEAIERTTQCAAVQDLQSRQHDERDRFLHYQRECLVSLRAEHEKSRKEKIESKKNILKEIKMKNEKSITELEFRQLEAEMKLMEDLEAEKRACVIRLKHMEAYCHNPTTTSIPNPPPRTPPPSSRSDPSSIENLTTPPPPPQQEPQLQPQPEPPTQPQAPSPPYTRTVTEKDLHNLAQQYRERDTMESLHRAKIEVLRGRQEKQYSDFIAKKAREIADLEAEHAGAVGAAEAGFNDEEEALNVALAEKKERLERRWRLETLIEVAKQERSTGLSFATPPEIVVQAEPVRS</sequence>
<feature type="compositionally biased region" description="Polar residues" evidence="1">
    <location>
        <begin position="63"/>
        <end position="75"/>
    </location>
</feature>
<comment type="caution">
    <text evidence="2">The sequence shown here is derived from an EMBL/GenBank/DDBJ whole genome shotgun (WGS) entry which is preliminary data.</text>
</comment>
<gene>
    <name evidence="2" type="ORF">GJ744_010230</name>
</gene>
<evidence type="ECO:0000313" key="3">
    <source>
        <dbReference type="Proteomes" id="UP000606974"/>
    </source>
</evidence>
<feature type="region of interest" description="Disordered" evidence="1">
    <location>
        <begin position="1"/>
        <end position="28"/>
    </location>
</feature>